<evidence type="ECO:0000256" key="7">
    <source>
        <dbReference type="ARBA" id="ARBA00022801"/>
    </source>
</evidence>
<comment type="subcellular location">
    <subcellularLocation>
        <location evidence="9">Cytoplasm</location>
    </subcellularLocation>
</comment>
<evidence type="ECO:0000256" key="1">
    <source>
        <dbReference type="ARBA" id="ARBA00001400"/>
    </source>
</evidence>
<dbReference type="GO" id="GO:0005737">
    <property type="term" value="C:cytoplasm"/>
    <property type="evidence" value="ECO:0007669"/>
    <property type="project" value="UniProtKB-SubCell"/>
</dbReference>
<comment type="function">
    <text evidence="2 9 11">Excises uracil residues from the DNA which can arise as a result of misincorporation of dUMP residues by DNA polymerase or due to deamination of cytosine.</text>
</comment>
<dbReference type="RefSeq" id="WP_137012019.1">
    <property type="nucleotide sequence ID" value="NZ_SZPX01000002.1"/>
</dbReference>
<dbReference type="AlphaFoldDB" id="A0A4U2Z9B7"/>
<comment type="similarity">
    <text evidence="3 9 11">Belongs to the uracil-DNA glycosylase (UDG) superfamily. UNG family.</text>
</comment>
<dbReference type="PANTHER" id="PTHR11264:SF0">
    <property type="entry name" value="URACIL-DNA GLYCOSYLASE"/>
    <property type="match status" value="1"/>
</dbReference>
<dbReference type="CDD" id="cd10027">
    <property type="entry name" value="UDG-F1-like"/>
    <property type="match status" value="1"/>
</dbReference>
<comment type="catalytic activity">
    <reaction evidence="1 9 11">
        <text>Hydrolyzes single-stranded DNA or mismatched double-stranded DNA and polynucleotides, releasing free uracil.</text>
        <dbReference type="EC" id="3.2.2.27"/>
    </reaction>
</comment>
<dbReference type="NCBIfam" id="NF003592">
    <property type="entry name" value="PRK05254.1-5"/>
    <property type="match status" value="1"/>
</dbReference>
<evidence type="ECO:0000256" key="8">
    <source>
        <dbReference type="ARBA" id="ARBA00023204"/>
    </source>
</evidence>
<evidence type="ECO:0000256" key="5">
    <source>
        <dbReference type="ARBA" id="ARBA00018429"/>
    </source>
</evidence>
<dbReference type="GO" id="GO:0004844">
    <property type="term" value="F:uracil DNA N-glycosylase activity"/>
    <property type="evidence" value="ECO:0007669"/>
    <property type="project" value="UniProtKB-UniRule"/>
</dbReference>
<dbReference type="HAMAP" id="MF_00148">
    <property type="entry name" value="UDG"/>
    <property type="match status" value="1"/>
</dbReference>
<evidence type="ECO:0000313" key="14">
    <source>
        <dbReference type="Proteomes" id="UP000309561"/>
    </source>
</evidence>
<dbReference type="SMART" id="SM00987">
    <property type="entry name" value="UreE_C"/>
    <property type="match status" value="1"/>
</dbReference>
<accession>A0A4U2Z9B7</accession>
<dbReference type="Proteomes" id="UP000309561">
    <property type="component" value="Unassembled WGS sequence"/>
</dbReference>
<feature type="active site" description="Proton acceptor" evidence="9 10">
    <location>
        <position position="63"/>
    </location>
</feature>
<dbReference type="InterPro" id="IPR005122">
    <property type="entry name" value="Uracil-DNA_glycosylase-like"/>
</dbReference>
<dbReference type="OrthoDB" id="9804372at2"/>
<organism evidence="13 14">
    <name type="scientific">Sulfurimonas crateris</name>
    <dbReference type="NCBI Taxonomy" id="2574727"/>
    <lineage>
        <taxon>Bacteria</taxon>
        <taxon>Pseudomonadati</taxon>
        <taxon>Campylobacterota</taxon>
        <taxon>Epsilonproteobacteria</taxon>
        <taxon>Campylobacterales</taxon>
        <taxon>Sulfurimonadaceae</taxon>
        <taxon>Sulfurimonas</taxon>
    </lineage>
</organism>
<keyword evidence="6 9" id="KW-0227">DNA damage</keyword>
<dbReference type="InterPro" id="IPR018085">
    <property type="entry name" value="Ura-DNA_Glyclase_AS"/>
</dbReference>
<dbReference type="SUPFAM" id="SSF52141">
    <property type="entry name" value="Uracil-DNA glycosylase-like"/>
    <property type="match status" value="1"/>
</dbReference>
<proteinExistence type="inferred from homology"/>
<keyword evidence="13" id="KW-0326">Glycosidase</keyword>
<evidence type="ECO:0000256" key="9">
    <source>
        <dbReference type="HAMAP-Rule" id="MF_00148"/>
    </source>
</evidence>
<keyword evidence="7 9" id="KW-0378">Hydrolase</keyword>
<protein>
    <recommendedName>
        <fullName evidence="5 9">Uracil-DNA glycosylase</fullName>
        <shortName evidence="9">UDG</shortName>
        <ecNumber evidence="4 9">3.2.2.27</ecNumber>
    </recommendedName>
</protein>
<evidence type="ECO:0000259" key="12">
    <source>
        <dbReference type="SMART" id="SM00986"/>
    </source>
</evidence>
<dbReference type="Pfam" id="PF03167">
    <property type="entry name" value="UDG"/>
    <property type="match status" value="1"/>
</dbReference>
<dbReference type="EC" id="3.2.2.27" evidence="4 9"/>
<dbReference type="NCBIfam" id="NF003591">
    <property type="entry name" value="PRK05254.1-4"/>
    <property type="match status" value="1"/>
</dbReference>
<dbReference type="PROSITE" id="PS00130">
    <property type="entry name" value="U_DNA_GLYCOSYLASE"/>
    <property type="match status" value="1"/>
</dbReference>
<name>A0A4U2Z9B7_9BACT</name>
<dbReference type="EMBL" id="SZPX01000002">
    <property type="protein sequence ID" value="TKI70202.1"/>
    <property type="molecule type" value="Genomic_DNA"/>
</dbReference>
<sequence length="221" mass="25481">MILNSEWHTFLEDELSKDYFIKLQRFIESEYRTKTVFPKYENIFRAFNLLHPDNVKVIIIGQDPYHGHNQANGLAFSVCDECKIPPSLVNIFKELQDDLHCSMPVNGNLTKWAEQGVLLINSVLTVVEANPNSHKNMGWEIFTDSVINKLSLRYEGIVFVLWGAPSQKKERLIDSKKHLVLKAPHPSPLSSYRGFFGSKPFSRSNSYLKAHNKDEIDWCLN</sequence>
<comment type="caution">
    <text evidence="13">The sequence shown here is derived from an EMBL/GenBank/DDBJ whole genome shotgun (WGS) entry which is preliminary data.</text>
</comment>
<dbReference type="PANTHER" id="PTHR11264">
    <property type="entry name" value="URACIL-DNA GLYCOSYLASE"/>
    <property type="match status" value="1"/>
</dbReference>
<evidence type="ECO:0000256" key="2">
    <source>
        <dbReference type="ARBA" id="ARBA00002631"/>
    </source>
</evidence>
<dbReference type="InterPro" id="IPR002043">
    <property type="entry name" value="UDG_fam1"/>
</dbReference>
<dbReference type="NCBIfam" id="NF003588">
    <property type="entry name" value="PRK05254.1-1"/>
    <property type="match status" value="1"/>
</dbReference>
<dbReference type="FunFam" id="3.40.470.10:FF:000001">
    <property type="entry name" value="Uracil-DNA glycosylase"/>
    <property type="match status" value="1"/>
</dbReference>
<dbReference type="NCBIfam" id="TIGR00628">
    <property type="entry name" value="ung"/>
    <property type="match status" value="1"/>
</dbReference>
<dbReference type="InterPro" id="IPR036895">
    <property type="entry name" value="Uracil-DNA_glycosylase-like_sf"/>
</dbReference>
<dbReference type="NCBIfam" id="NF003589">
    <property type="entry name" value="PRK05254.1-2"/>
    <property type="match status" value="1"/>
</dbReference>
<evidence type="ECO:0000256" key="3">
    <source>
        <dbReference type="ARBA" id="ARBA00008184"/>
    </source>
</evidence>
<keyword evidence="9" id="KW-0963">Cytoplasm</keyword>
<dbReference type="GO" id="GO:0097510">
    <property type="term" value="P:base-excision repair, AP site formation via deaminated base removal"/>
    <property type="evidence" value="ECO:0007669"/>
    <property type="project" value="TreeGrafter"/>
</dbReference>
<evidence type="ECO:0000256" key="11">
    <source>
        <dbReference type="RuleBase" id="RU003780"/>
    </source>
</evidence>
<gene>
    <name evidence="9" type="primary">ung</name>
    <name evidence="13" type="ORF">FCU45_02640</name>
</gene>
<evidence type="ECO:0000256" key="4">
    <source>
        <dbReference type="ARBA" id="ARBA00012030"/>
    </source>
</evidence>
<dbReference type="SMART" id="SM00986">
    <property type="entry name" value="UDG"/>
    <property type="match status" value="1"/>
</dbReference>
<dbReference type="Gene3D" id="3.40.470.10">
    <property type="entry name" value="Uracil-DNA glycosylase-like domain"/>
    <property type="match status" value="1"/>
</dbReference>
<evidence type="ECO:0000256" key="10">
    <source>
        <dbReference type="PROSITE-ProRule" id="PRU10072"/>
    </source>
</evidence>
<keyword evidence="8 9" id="KW-0234">DNA repair</keyword>
<evidence type="ECO:0000313" key="13">
    <source>
        <dbReference type="EMBL" id="TKI70202.1"/>
    </source>
</evidence>
<keyword evidence="14" id="KW-1185">Reference proteome</keyword>
<reference evidence="13 14" key="1">
    <citation type="submission" date="2019-04" db="EMBL/GenBank/DDBJ databases">
        <title>Sulfurimonas crateris sp. nov. a facultative anaerobic sulfur-oxidizing chemolithautotrophic bacterium isolated from a terrestrial mud vulcano.</title>
        <authorList>
            <person name="Ratnikova N.M."/>
            <person name="Slobodkin A.I."/>
            <person name="Merkel A.Y."/>
            <person name="Novikov A."/>
            <person name="Bonch-Osmolovskaya E.A."/>
            <person name="Slobodkina G.B."/>
        </authorList>
    </citation>
    <scope>NUCLEOTIDE SEQUENCE [LARGE SCALE GENOMIC DNA]</scope>
    <source>
        <strain evidence="13 14">SN118</strain>
    </source>
</reference>
<evidence type="ECO:0000256" key="6">
    <source>
        <dbReference type="ARBA" id="ARBA00022763"/>
    </source>
</evidence>
<feature type="domain" description="Uracil-DNA glycosylase-like" evidence="12">
    <location>
        <begin position="48"/>
        <end position="208"/>
    </location>
</feature>